<dbReference type="Pfam" id="PF00817">
    <property type="entry name" value="IMS"/>
    <property type="match status" value="1"/>
</dbReference>
<keyword evidence="4" id="KW-1185">Reference proteome</keyword>
<evidence type="ECO:0000259" key="2">
    <source>
        <dbReference type="Pfam" id="PF00817"/>
    </source>
</evidence>
<dbReference type="InterPro" id="IPR001126">
    <property type="entry name" value="UmuC"/>
</dbReference>
<keyword evidence="1" id="KW-0227">DNA damage</keyword>
<organism evidence="3 4">
    <name type="scientific">Phytohabitans aurantiacus</name>
    <dbReference type="NCBI Taxonomy" id="3016789"/>
    <lineage>
        <taxon>Bacteria</taxon>
        <taxon>Bacillati</taxon>
        <taxon>Actinomycetota</taxon>
        <taxon>Actinomycetes</taxon>
        <taxon>Micromonosporales</taxon>
        <taxon>Micromonosporaceae</taxon>
    </lineage>
</organism>
<reference evidence="3" key="1">
    <citation type="submission" date="2022-12" db="EMBL/GenBank/DDBJ databases">
        <title>New Phytohabitans aurantiacus sp. RD004123 nov., an actinomycete isolated from soil.</title>
        <authorList>
            <person name="Triningsih D.W."/>
            <person name="Harunari E."/>
            <person name="Igarashi Y."/>
        </authorList>
    </citation>
    <scope>NUCLEOTIDE SEQUENCE</scope>
    <source>
        <strain evidence="3">RD004123</strain>
    </source>
</reference>
<accession>A0ABQ5QX64</accession>
<dbReference type="EMBL" id="BSDI01000019">
    <property type="protein sequence ID" value="GLH98852.1"/>
    <property type="molecule type" value="Genomic_DNA"/>
</dbReference>
<dbReference type="PANTHER" id="PTHR35369">
    <property type="entry name" value="BLR3025 PROTEIN-RELATED"/>
    <property type="match status" value="1"/>
</dbReference>
<dbReference type="InterPro" id="IPR050356">
    <property type="entry name" value="SulA_CellDiv_inhibitor"/>
</dbReference>
<dbReference type="Gene3D" id="3.40.1170.60">
    <property type="match status" value="1"/>
</dbReference>
<gene>
    <name evidence="3" type="ORF">Pa4123_41270</name>
</gene>
<comment type="caution">
    <text evidence="3">The sequence shown here is derived from an EMBL/GenBank/DDBJ whole genome shotgun (WGS) entry which is preliminary data.</text>
</comment>
<evidence type="ECO:0000313" key="4">
    <source>
        <dbReference type="Proteomes" id="UP001144280"/>
    </source>
</evidence>
<dbReference type="InterPro" id="IPR043502">
    <property type="entry name" value="DNA/RNA_pol_sf"/>
</dbReference>
<dbReference type="Proteomes" id="UP001144280">
    <property type="component" value="Unassembled WGS sequence"/>
</dbReference>
<evidence type="ECO:0000313" key="3">
    <source>
        <dbReference type="EMBL" id="GLH98852.1"/>
    </source>
</evidence>
<feature type="domain" description="UmuC" evidence="2">
    <location>
        <begin position="20"/>
        <end position="138"/>
    </location>
</feature>
<dbReference type="CDD" id="cd03468">
    <property type="entry name" value="PolY_like"/>
    <property type="match status" value="1"/>
</dbReference>
<evidence type="ECO:0000256" key="1">
    <source>
        <dbReference type="ARBA" id="ARBA00022763"/>
    </source>
</evidence>
<proteinExistence type="predicted"/>
<protein>
    <recommendedName>
        <fullName evidence="2">UmuC domain-containing protein</fullName>
    </recommendedName>
</protein>
<dbReference type="SUPFAM" id="SSF56672">
    <property type="entry name" value="DNA/RNA polymerases"/>
    <property type="match status" value="1"/>
</dbReference>
<sequence length="250" mass="25865">MWCPDWPVVAAVLGGEAGATDPVAVLHANRVVACSEAARAHGVRRGLRKRDAQGRCPTLVVVAFDEGRDAAGFEPVVAAVEQVAAGVAVLRPGVCAFAARGPAGYFGGEDAAGERIVEQVAVQAGVEAQVGVADGIFAGVLAARAGQSIPAGHTPPFLADVPVAKLERPPLADLLRRLGIHTLGQFATLPAGDVFARFGIDGALAHRLAAGHDDRPLHVRQPPPVTFLIVPSRGLLGRSVRYDLLPLSFA</sequence>
<name>A0ABQ5QX64_9ACTN</name>
<dbReference type="PANTHER" id="PTHR35369:SF2">
    <property type="entry name" value="BLR3025 PROTEIN"/>
    <property type="match status" value="1"/>
</dbReference>